<dbReference type="Gene3D" id="3.40.50.1820">
    <property type="entry name" value="alpha/beta hydrolase"/>
    <property type="match status" value="1"/>
</dbReference>
<evidence type="ECO:0000256" key="1">
    <source>
        <dbReference type="ARBA" id="ARBA00022801"/>
    </source>
</evidence>
<evidence type="ECO:0000256" key="2">
    <source>
        <dbReference type="SAM" id="SignalP"/>
    </source>
</evidence>
<accession>A0ABN4AMC5</accession>
<protein>
    <submittedName>
        <fullName evidence="4">Phospholipase/carboxylesterase</fullName>
    </submittedName>
</protein>
<keyword evidence="2" id="KW-0732">Signal</keyword>
<proteinExistence type="predicted"/>
<evidence type="ECO:0000313" key="4">
    <source>
        <dbReference type="EMBL" id="AFK03384.1"/>
    </source>
</evidence>
<name>A0ABN4AMC5_EMTOG</name>
<dbReference type="PANTHER" id="PTHR48081:SF13">
    <property type="entry name" value="ALPHA_BETA HYDROLASE"/>
    <property type="match status" value="1"/>
</dbReference>
<keyword evidence="1" id="KW-0378">Hydrolase</keyword>
<dbReference type="PANTHER" id="PTHR48081">
    <property type="entry name" value="AB HYDROLASE SUPERFAMILY PROTEIN C4A8.06C"/>
    <property type="match status" value="1"/>
</dbReference>
<evidence type="ECO:0000259" key="3">
    <source>
        <dbReference type="Pfam" id="PF20434"/>
    </source>
</evidence>
<dbReference type="InterPro" id="IPR049492">
    <property type="entry name" value="BD-FAE-like_dom"/>
</dbReference>
<dbReference type="Pfam" id="PF20434">
    <property type="entry name" value="BD-FAE"/>
    <property type="match status" value="1"/>
</dbReference>
<dbReference type="InterPro" id="IPR050300">
    <property type="entry name" value="GDXG_lipolytic_enzyme"/>
</dbReference>
<organism evidence="4 5">
    <name type="scientific">Emticicia oligotrophica (strain DSM 17448 / CIP 109782 / MTCC 6937 / GPTSA100-15)</name>
    <dbReference type="NCBI Taxonomy" id="929562"/>
    <lineage>
        <taxon>Bacteria</taxon>
        <taxon>Pseudomonadati</taxon>
        <taxon>Bacteroidota</taxon>
        <taxon>Cytophagia</taxon>
        <taxon>Cytophagales</taxon>
        <taxon>Leadbetterellaceae</taxon>
        <taxon>Emticicia</taxon>
    </lineage>
</organism>
<keyword evidence="5" id="KW-1185">Reference proteome</keyword>
<evidence type="ECO:0000313" key="5">
    <source>
        <dbReference type="Proteomes" id="UP000002875"/>
    </source>
</evidence>
<dbReference type="SUPFAM" id="SSF53474">
    <property type="entry name" value="alpha/beta-Hydrolases"/>
    <property type="match status" value="1"/>
</dbReference>
<feature type="signal peptide" evidence="2">
    <location>
        <begin position="1"/>
        <end position="20"/>
    </location>
</feature>
<dbReference type="EMBL" id="CP002961">
    <property type="protein sequence ID" value="AFK03384.1"/>
    <property type="molecule type" value="Genomic_DNA"/>
</dbReference>
<dbReference type="RefSeq" id="WP_015029081.1">
    <property type="nucleotide sequence ID" value="NC_018748.1"/>
</dbReference>
<feature type="chain" id="PRO_5046063768" evidence="2">
    <location>
        <begin position="21"/>
        <end position="287"/>
    </location>
</feature>
<dbReference type="Proteomes" id="UP000002875">
    <property type="component" value="Chromosome"/>
</dbReference>
<gene>
    <name evidence="4" type="ordered locus">Emtol_2246</name>
</gene>
<reference evidence="4 5" key="1">
    <citation type="submission" date="2011-07" db="EMBL/GenBank/DDBJ databases">
        <title>The complete genome of chromosome of Emticicia oligotrophica DSM 17448.</title>
        <authorList>
            <consortium name="US DOE Joint Genome Institute (JGI-PGF)"/>
            <person name="Lucas S."/>
            <person name="Han J."/>
            <person name="Lapidus A."/>
            <person name="Bruce D."/>
            <person name="Goodwin L."/>
            <person name="Pitluck S."/>
            <person name="Peters L."/>
            <person name="Kyrpides N."/>
            <person name="Mavromatis K."/>
            <person name="Ivanova N."/>
            <person name="Ovchinnikova G."/>
            <person name="Teshima H."/>
            <person name="Detter J.C."/>
            <person name="Tapia R."/>
            <person name="Han C."/>
            <person name="Land M."/>
            <person name="Hauser L."/>
            <person name="Markowitz V."/>
            <person name="Cheng J.-F."/>
            <person name="Hugenholtz P."/>
            <person name="Woyke T."/>
            <person name="Wu D."/>
            <person name="Tindall B."/>
            <person name="Pomrenke H."/>
            <person name="Brambilla E."/>
            <person name="Klenk H.-P."/>
            <person name="Eisen J.A."/>
        </authorList>
    </citation>
    <scope>NUCLEOTIDE SEQUENCE [LARGE SCALE GENOMIC DNA]</scope>
    <source>
        <strain evidence="4 5">DSM 17448</strain>
    </source>
</reference>
<dbReference type="InterPro" id="IPR029058">
    <property type="entry name" value="AB_hydrolase_fold"/>
</dbReference>
<sequence length="287" mass="31331">MKNLLLLTALLAFGGNQLQAQNDIESTKNIVYAQDGEKKLQLDIYKPKTFKEPKLIIWIHGGAWHSGNKENPPLGLLPFGYALASIDFHASTEKPFPANVHDIKAAIRFLRANANKFGYKADKIIVWGSSSGGHLAALVATTNNNAALEGNLGDFTQTSSVVQGCIDFFGPTNFLTILNQSTPHGLNVRLPALAILLGKPLDQANELAKLASPVYQVDANDPPLFIVHGEQDIQVPINQSIELLSAYKAKNLKVQIEFIPNAGHSDPAYSKPELMEKIAQFLKENNL</sequence>
<feature type="domain" description="BD-FAE-like" evidence="3">
    <location>
        <begin position="42"/>
        <end position="245"/>
    </location>
</feature>